<dbReference type="PROSITE" id="PS51257">
    <property type="entry name" value="PROKAR_LIPOPROTEIN"/>
    <property type="match status" value="1"/>
</dbReference>
<proteinExistence type="inferred from homology"/>
<comment type="subcellular location">
    <subcellularLocation>
        <location evidence="6">Cell outer membrane</location>
        <topology evidence="6">Lipid-anchor</topology>
    </subcellularLocation>
</comment>
<evidence type="ECO:0000256" key="4">
    <source>
        <dbReference type="ARBA" id="ARBA00023237"/>
    </source>
</evidence>
<reference evidence="9" key="1">
    <citation type="journal article" date="2019" name="Int. J. Syst. Evol. Microbiol.">
        <title>The Global Catalogue of Microorganisms (GCM) 10K type strain sequencing project: providing services to taxonomists for standard genome sequencing and annotation.</title>
        <authorList>
            <consortium name="The Broad Institute Genomics Platform"/>
            <consortium name="The Broad Institute Genome Sequencing Center for Infectious Disease"/>
            <person name="Wu L."/>
            <person name="Ma J."/>
        </authorList>
    </citation>
    <scope>NUCLEOTIDE SEQUENCE [LARGE SCALE GENOMIC DNA]</scope>
    <source>
        <strain evidence="9">NBRC 103166</strain>
    </source>
</reference>
<protein>
    <recommendedName>
        <fullName evidence="6">Outer membrane protein assembly factor BamD</fullName>
    </recommendedName>
</protein>
<keyword evidence="1 6" id="KW-0732">Signal</keyword>
<dbReference type="InterPro" id="IPR017689">
    <property type="entry name" value="BamD"/>
</dbReference>
<evidence type="ECO:0000256" key="6">
    <source>
        <dbReference type="HAMAP-Rule" id="MF_00922"/>
    </source>
</evidence>
<dbReference type="InterPro" id="IPR011990">
    <property type="entry name" value="TPR-like_helical_dom_sf"/>
</dbReference>
<keyword evidence="2 6" id="KW-0472">Membrane</keyword>
<sequence>MKKILRLITTSTFIIFFTVGCSSKKNEAPKVDDKPPVELYRDAQDALESANYEKAAEVLEALDSRYPFGPHSDQVQMDLIYAYYKRDETALALANIDRFMRLNPAHPDLDYLYYLRGLTHMGTDQQFFQNMFGIDRHNRDPSHSIQAFKDFNHLIKYYPNSRYAVDAQQRMVFIKDRLARYEVSIAEWYIRREAYVAAINRSKLVLNNYPDTSSVQDALNLMIIAYDELGLVEPKENALAVLKLNYPNSRTVKRSERWTLFDW</sequence>
<keyword evidence="4 6" id="KW-0998">Cell outer membrane</keyword>
<dbReference type="Pfam" id="PF13525">
    <property type="entry name" value="YfiO"/>
    <property type="match status" value="1"/>
</dbReference>
<organism evidence="8 9">
    <name type="scientific">Psychromonas marina</name>
    <dbReference type="NCBI Taxonomy" id="88364"/>
    <lineage>
        <taxon>Bacteria</taxon>
        <taxon>Pseudomonadati</taxon>
        <taxon>Pseudomonadota</taxon>
        <taxon>Gammaproteobacteria</taxon>
        <taxon>Alteromonadales</taxon>
        <taxon>Psychromonadaceae</taxon>
        <taxon>Psychromonas</taxon>
    </lineage>
</organism>
<dbReference type="Gene3D" id="1.25.40.10">
    <property type="entry name" value="Tetratricopeptide repeat domain"/>
    <property type="match status" value="1"/>
</dbReference>
<evidence type="ECO:0000313" key="8">
    <source>
        <dbReference type="EMBL" id="GLS89538.1"/>
    </source>
</evidence>
<comment type="similarity">
    <text evidence="6">Belongs to the BamD family.</text>
</comment>
<evidence type="ECO:0000256" key="2">
    <source>
        <dbReference type="ARBA" id="ARBA00023136"/>
    </source>
</evidence>
<dbReference type="RefSeq" id="WP_284202652.1">
    <property type="nucleotide sequence ID" value="NZ_BSPQ01000001.1"/>
</dbReference>
<dbReference type="EMBL" id="BSPQ01000001">
    <property type="protein sequence ID" value="GLS89538.1"/>
    <property type="molecule type" value="Genomic_DNA"/>
</dbReference>
<dbReference type="PANTHER" id="PTHR37423">
    <property type="entry name" value="SOLUBLE LYTIC MUREIN TRANSGLYCOSYLASE-RELATED"/>
    <property type="match status" value="1"/>
</dbReference>
<evidence type="ECO:0000256" key="1">
    <source>
        <dbReference type="ARBA" id="ARBA00022729"/>
    </source>
</evidence>
<dbReference type="CDD" id="cd15830">
    <property type="entry name" value="BamD"/>
    <property type="match status" value="1"/>
</dbReference>
<dbReference type="SUPFAM" id="SSF48452">
    <property type="entry name" value="TPR-like"/>
    <property type="match status" value="1"/>
</dbReference>
<keyword evidence="5 6" id="KW-0449">Lipoprotein</keyword>
<gene>
    <name evidence="6 8" type="primary">bamD</name>
    <name evidence="8" type="ORF">GCM10007916_06050</name>
</gene>
<dbReference type="NCBIfam" id="TIGR03302">
    <property type="entry name" value="OM_YfiO"/>
    <property type="match status" value="1"/>
</dbReference>
<keyword evidence="9" id="KW-1185">Reference proteome</keyword>
<feature type="domain" description="Outer membrane lipoprotein BamD-like" evidence="7">
    <location>
        <begin position="33"/>
        <end position="238"/>
    </location>
</feature>
<dbReference type="HAMAP" id="MF_00922">
    <property type="entry name" value="OM_assembly_BamD"/>
    <property type="match status" value="1"/>
</dbReference>
<comment type="function">
    <text evidence="6">Part of the outer membrane protein assembly complex, which is involved in assembly and insertion of beta-barrel proteins into the outer membrane.</text>
</comment>
<dbReference type="PANTHER" id="PTHR37423:SF1">
    <property type="entry name" value="OUTER MEMBRANE PROTEIN ASSEMBLY FACTOR BAMD"/>
    <property type="match status" value="1"/>
</dbReference>
<keyword evidence="3 6" id="KW-0564">Palmitate</keyword>
<evidence type="ECO:0000256" key="5">
    <source>
        <dbReference type="ARBA" id="ARBA00023288"/>
    </source>
</evidence>
<evidence type="ECO:0000256" key="3">
    <source>
        <dbReference type="ARBA" id="ARBA00023139"/>
    </source>
</evidence>
<evidence type="ECO:0000313" key="9">
    <source>
        <dbReference type="Proteomes" id="UP001157353"/>
    </source>
</evidence>
<name>A0ABQ6DWK6_9GAMM</name>
<comment type="caution">
    <text evidence="8">The sequence shown here is derived from an EMBL/GenBank/DDBJ whole genome shotgun (WGS) entry which is preliminary data.</text>
</comment>
<dbReference type="Proteomes" id="UP001157353">
    <property type="component" value="Unassembled WGS sequence"/>
</dbReference>
<comment type="subunit">
    <text evidence="6">Part of the Bam complex.</text>
</comment>
<accession>A0ABQ6DWK6</accession>
<evidence type="ECO:0000259" key="7">
    <source>
        <dbReference type="Pfam" id="PF13525"/>
    </source>
</evidence>
<dbReference type="InterPro" id="IPR039565">
    <property type="entry name" value="BamD-like"/>
</dbReference>